<feature type="transmembrane region" description="Helical" evidence="1">
    <location>
        <begin position="130"/>
        <end position="152"/>
    </location>
</feature>
<keyword evidence="1" id="KW-1133">Transmembrane helix</keyword>
<evidence type="ECO:0000313" key="3">
    <source>
        <dbReference type="Proteomes" id="UP000002572"/>
    </source>
</evidence>
<proteinExistence type="predicted"/>
<dbReference type="EMBL" id="CP002432">
    <property type="protein sequence ID" value="ADU67250.1"/>
    <property type="molecule type" value="Genomic_DNA"/>
</dbReference>
<organism evidence="2 3">
    <name type="scientific">Desulfurispirillum indicum (strain ATCC BAA-1389 / DSM 22839 / S5)</name>
    <dbReference type="NCBI Taxonomy" id="653733"/>
    <lineage>
        <taxon>Bacteria</taxon>
        <taxon>Pseudomonadati</taxon>
        <taxon>Chrysiogenota</taxon>
        <taxon>Chrysiogenia</taxon>
        <taxon>Chrysiogenales</taxon>
        <taxon>Chrysiogenaceae</taxon>
        <taxon>Desulfurispirillum</taxon>
    </lineage>
</organism>
<sequence length="287" mass="31521">MAVLRSKPKKYSWIGKILLVLLLATAAALFTTQHHELALQYSGLQQVSQHNQEYLQSAFERSLKTFAVLSTIKVGLSIVEGSTIGVGFGLQVGDVVQAAYDYVDIAWKTVLAGGIILLALQYLLAMAEAAAPWLLSITFALLSLTVICRWLAPHSAALGRIMHAVSAFMVVLSISMALILPLSVTGASMLSSHITAPSLNSAQGVFDTIEQDLFRDSAEEKSIWSRWNDTRERLNKVSVYLEQKTGELVTSGMMLMAAYLFDCIVFPLLLFFLLLWFTRAVTSAFLP</sequence>
<feature type="transmembrane region" description="Helical" evidence="1">
    <location>
        <begin position="256"/>
        <end position="277"/>
    </location>
</feature>
<dbReference type="AlphaFoldDB" id="E6W5W5"/>
<keyword evidence="3" id="KW-1185">Reference proteome</keyword>
<dbReference type="eggNOG" id="ENOG5033DST">
    <property type="taxonomic scope" value="Bacteria"/>
</dbReference>
<feature type="transmembrane region" description="Helical" evidence="1">
    <location>
        <begin position="74"/>
        <end position="93"/>
    </location>
</feature>
<keyword evidence="1" id="KW-0812">Transmembrane</keyword>
<dbReference type="HOGENOM" id="CLU_968835_0_0_0"/>
<name>E6W5W5_DESIS</name>
<protein>
    <submittedName>
        <fullName evidence="2">Uncharacterized protein</fullName>
    </submittedName>
</protein>
<dbReference type="KEGG" id="din:Selin_2538"/>
<dbReference type="InParanoid" id="E6W5W5"/>
<gene>
    <name evidence="2" type="ordered locus">Selin_2538</name>
</gene>
<dbReference type="STRING" id="653733.Selin_2538"/>
<keyword evidence="1" id="KW-0472">Membrane</keyword>
<evidence type="ECO:0000256" key="1">
    <source>
        <dbReference type="SAM" id="Phobius"/>
    </source>
</evidence>
<reference evidence="2 3" key="1">
    <citation type="submission" date="2010-12" db="EMBL/GenBank/DDBJ databases">
        <title>Complete sequence of Desulfurispirillum indicum S5.</title>
        <authorList>
            <consortium name="US DOE Joint Genome Institute"/>
            <person name="Lucas S."/>
            <person name="Copeland A."/>
            <person name="Lapidus A."/>
            <person name="Cheng J.-F."/>
            <person name="Goodwin L."/>
            <person name="Pitluck S."/>
            <person name="Chertkov O."/>
            <person name="Held B."/>
            <person name="Detter J.C."/>
            <person name="Han C."/>
            <person name="Tapia R."/>
            <person name="Land M."/>
            <person name="Hauser L."/>
            <person name="Kyrpides N."/>
            <person name="Ivanova N."/>
            <person name="Mikhailova N."/>
            <person name="Haggblom M."/>
            <person name="Rauschenbach I."/>
            <person name="Bini E."/>
            <person name="Woyke T."/>
        </authorList>
    </citation>
    <scope>NUCLEOTIDE SEQUENCE [LARGE SCALE GENOMIC DNA]</scope>
    <source>
        <strain evidence="3">ATCC BAA-1389 / DSM 22839 / S5</strain>
    </source>
</reference>
<dbReference type="Proteomes" id="UP000002572">
    <property type="component" value="Chromosome"/>
</dbReference>
<feature type="transmembrane region" description="Helical" evidence="1">
    <location>
        <begin position="105"/>
        <end position="124"/>
    </location>
</feature>
<dbReference type="OrthoDB" id="5293851at2"/>
<dbReference type="RefSeq" id="WP_013507119.1">
    <property type="nucleotide sequence ID" value="NC_014836.1"/>
</dbReference>
<feature type="transmembrane region" description="Helical" evidence="1">
    <location>
        <begin position="164"/>
        <end position="184"/>
    </location>
</feature>
<evidence type="ECO:0000313" key="2">
    <source>
        <dbReference type="EMBL" id="ADU67250.1"/>
    </source>
</evidence>
<accession>E6W5W5</accession>